<reference evidence="2" key="1">
    <citation type="submission" date="2020-01" db="EMBL/GenBank/DDBJ databases">
        <title>Insect and environment-associated Actinomycetes.</title>
        <authorList>
            <person name="Currrie C."/>
            <person name="Chevrette M."/>
            <person name="Carlson C."/>
            <person name="Stubbendieck R."/>
            <person name="Wendt-Pienkowski E."/>
        </authorList>
    </citation>
    <scope>NUCLEOTIDE SEQUENCE</scope>
    <source>
        <strain evidence="2">SID7499</strain>
    </source>
</reference>
<feature type="region of interest" description="Disordered" evidence="1">
    <location>
        <begin position="35"/>
        <end position="57"/>
    </location>
</feature>
<feature type="compositionally biased region" description="Basic residues" evidence="1">
    <location>
        <begin position="35"/>
        <end position="47"/>
    </location>
</feature>
<gene>
    <name evidence="2" type="ORF">G3M58_93135</name>
</gene>
<dbReference type="AlphaFoldDB" id="A0A6G3XZR1"/>
<protein>
    <submittedName>
        <fullName evidence="2">Uncharacterized protein</fullName>
    </submittedName>
</protein>
<organism evidence="2">
    <name type="scientific">Streptomyces sp. SID7499</name>
    <dbReference type="NCBI Taxonomy" id="2706086"/>
    <lineage>
        <taxon>Bacteria</taxon>
        <taxon>Bacillati</taxon>
        <taxon>Actinomycetota</taxon>
        <taxon>Actinomycetes</taxon>
        <taxon>Kitasatosporales</taxon>
        <taxon>Streptomycetaceae</taxon>
        <taxon>Streptomyces</taxon>
    </lineage>
</organism>
<comment type="caution">
    <text evidence="2">The sequence shown here is derived from an EMBL/GenBank/DDBJ whole genome shotgun (WGS) entry which is preliminary data.</text>
</comment>
<sequence>MARDGRVVGPYKMTSQCTMYRAKEISPRKIMARLRKRDGGRAHRPRRSQADGWSGHSTVPRALLGVVLTVVITLLSRSGS</sequence>
<name>A0A6G3XZR1_9ACTN</name>
<dbReference type="EMBL" id="JAAGMN010010093">
    <property type="protein sequence ID" value="NEE22990.1"/>
    <property type="molecule type" value="Genomic_DNA"/>
</dbReference>
<proteinExistence type="predicted"/>
<evidence type="ECO:0000256" key="1">
    <source>
        <dbReference type="SAM" id="MobiDB-lite"/>
    </source>
</evidence>
<evidence type="ECO:0000313" key="2">
    <source>
        <dbReference type="EMBL" id="NEE22990.1"/>
    </source>
</evidence>
<accession>A0A6G3XZR1</accession>